<protein>
    <submittedName>
        <fullName evidence="1">Uncharacterized protein</fullName>
    </submittedName>
</protein>
<keyword evidence="2" id="KW-1185">Reference proteome</keyword>
<evidence type="ECO:0000313" key="2">
    <source>
        <dbReference type="Proteomes" id="UP001054945"/>
    </source>
</evidence>
<feature type="non-terminal residue" evidence="1">
    <location>
        <position position="1"/>
    </location>
</feature>
<organism evidence="1 2">
    <name type="scientific">Caerostris extrusa</name>
    <name type="common">Bark spider</name>
    <name type="synonym">Caerostris bankana</name>
    <dbReference type="NCBI Taxonomy" id="172846"/>
    <lineage>
        <taxon>Eukaryota</taxon>
        <taxon>Metazoa</taxon>
        <taxon>Ecdysozoa</taxon>
        <taxon>Arthropoda</taxon>
        <taxon>Chelicerata</taxon>
        <taxon>Arachnida</taxon>
        <taxon>Araneae</taxon>
        <taxon>Araneomorphae</taxon>
        <taxon>Entelegynae</taxon>
        <taxon>Araneoidea</taxon>
        <taxon>Araneidae</taxon>
        <taxon>Caerostris</taxon>
    </lineage>
</organism>
<dbReference type="Proteomes" id="UP001054945">
    <property type="component" value="Unassembled WGS sequence"/>
</dbReference>
<accession>A0AAV4RPF3</accession>
<sequence>VHLQVGKKKSLKERKFRFTSSPTLIVQGQNIFHFLLCYFGDKKKCQLLANGDILNARGRNGLMSEWNTKWQTSELNVAAVIACCL</sequence>
<proteinExistence type="predicted"/>
<name>A0AAV4RPF3_CAEEX</name>
<dbReference type="EMBL" id="BPLR01008111">
    <property type="protein sequence ID" value="GIY22160.1"/>
    <property type="molecule type" value="Genomic_DNA"/>
</dbReference>
<reference evidence="1 2" key="1">
    <citation type="submission" date="2021-06" db="EMBL/GenBank/DDBJ databases">
        <title>Caerostris extrusa draft genome.</title>
        <authorList>
            <person name="Kono N."/>
            <person name="Arakawa K."/>
        </authorList>
    </citation>
    <scope>NUCLEOTIDE SEQUENCE [LARGE SCALE GENOMIC DNA]</scope>
</reference>
<comment type="caution">
    <text evidence="1">The sequence shown here is derived from an EMBL/GenBank/DDBJ whole genome shotgun (WGS) entry which is preliminary data.</text>
</comment>
<dbReference type="AlphaFoldDB" id="A0AAV4RPF3"/>
<evidence type="ECO:0000313" key="1">
    <source>
        <dbReference type="EMBL" id="GIY22160.1"/>
    </source>
</evidence>
<gene>
    <name evidence="1" type="ORF">CEXT_327971</name>
</gene>